<name>A0A367L1Q4_9HYPO</name>
<keyword evidence="2" id="KW-1185">Reference proteome</keyword>
<dbReference type="STRING" id="1330021.A0A367L1Q4"/>
<sequence length="162" mass="18759">TRYKDIRTFSRKKGEFSAFLTNLKDKIRTDKATFRDEEDRIGFLFRSLEGKARKTLETRYNSIERPFSRLAEIIYLLTKTKDNSLSYEDFCGYVKDSVYYRKRDAAIKRLDAKLVLVSLVPLVDFQGRLASPPNDLPALAKYSLSILLPKTPLLNRQIDPAV</sequence>
<comment type="caution">
    <text evidence="1">The sequence shown here is derived from an EMBL/GenBank/DDBJ whole genome shotgun (WGS) entry which is preliminary data.</text>
</comment>
<organism evidence="1 2">
    <name type="scientific">Ophiocordyceps polyrhachis-furcata BCC 54312</name>
    <dbReference type="NCBI Taxonomy" id="1330021"/>
    <lineage>
        <taxon>Eukaryota</taxon>
        <taxon>Fungi</taxon>
        <taxon>Dikarya</taxon>
        <taxon>Ascomycota</taxon>
        <taxon>Pezizomycotina</taxon>
        <taxon>Sordariomycetes</taxon>
        <taxon>Hypocreomycetidae</taxon>
        <taxon>Hypocreales</taxon>
        <taxon>Ophiocordycipitaceae</taxon>
        <taxon>Ophiocordyceps</taxon>
    </lineage>
</organism>
<reference evidence="1 2" key="1">
    <citation type="journal article" date="2015" name="BMC Genomics">
        <title>Insights from the genome of Ophiocordyceps polyrhachis-furcata to pathogenicity and host specificity in insect fungi.</title>
        <authorList>
            <person name="Wichadakul D."/>
            <person name="Kobmoo N."/>
            <person name="Ingsriswang S."/>
            <person name="Tangphatsornruang S."/>
            <person name="Chantasingh D."/>
            <person name="Luangsa-ard J.J."/>
            <person name="Eurwilaichitr L."/>
        </authorList>
    </citation>
    <scope>NUCLEOTIDE SEQUENCE [LARGE SCALE GENOMIC DNA]</scope>
    <source>
        <strain evidence="1 2">BCC 54312</strain>
    </source>
</reference>
<gene>
    <name evidence="1" type="ORF">L249_6223</name>
</gene>
<feature type="non-terminal residue" evidence="1">
    <location>
        <position position="1"/>
    </location>
</feature>
<dbReference type="Proteomes" id="UP000253664">
    <property type="component" value="Unassembled WGS sequence"/>
</dbReference>
<proteinExistence type="predicted"/>
<accession>A0A367L1Q4</accession>
<dbReference type="AlphaFoldDB" id="A0A367L1Q4"/>
<evidence type="ECO:0000313" key="1">
    <source>
        <dbReference type="EMBL" id="RCI08152.1"/>
    </source>
</evidence>
<dbReference type="EMBL" id="LKCN02000021">
    <property type="protein sequence ID" value="RCI08152.1"/>
    <property type="molecule type" value="Genomic_DNA"/>
</dbReference>
<evidence type="ECO:0000313" key="2">
    <source>
        <dbReference type="Proteomes" id="UP000253664"/>
    </source>
</evidence>
<protein>
    <submittedName>
        <fullName evidence="1">Uncharacterized protein</fullName>
    </submittedName>
</protein>